<dbReference type="GO" id="GO:0005507">
    <property type="term" value="F:copper ion binding"/>
    <property type="evidence" value="ECO:0007669"/>
    <property type="project" value="TreeGrafter"/>
</dbReference>
<feature type="coiled-coil region" evidence="1">
    <location>
        <begin position="96"/>
        <end position="123"/>
    </location>
</feature>
<evidence type="ECO:0000256" key="1">
    <source>
        <dbReference type="SAM" id="Coils"/>
    </source>
</evidence>
<comment type="caution">
    <text evidence="3">The sequence shown here is derived from an EMBL/GenBank/DDBJ whole genome shotgun (WGS) entry which is preliminary data.</text>
</comment>
<dbReference type="EMBL" id="SDQG01000005">
    <property type="protein sequence ID" value="TDM16434.1"/>
    <property type="molecule type" value="Genomic_DNA"/>
</dbReference>
<dbReference type="Proteomes" id="UP000294865">
    <property type="component" value="Unassembled WGS sequence"/>
</dbReference>
<dbReference type="Gene3D" id="4.10.860.10">
    <property type="entry name" value="UVR domain"/>
    <property type="match status" value="1"/>
</dbReference>
<dbReference type="InterPro" id="IPR001943">
    <property type="entry name" value="UVR_dom"/>
</dbReference>
<keyword evidence="1" id="KW-0175">Coiled coil</keyword>
<dbReference type="GO" id="GO:0050897">
    <property type="term" value="F:cobalt ion binding"/>
    <property type="evidence" value="ECO:0007669"/>
    <property type="project" value="TreeGrafter"/>
</dbReference>
<dbReference type="Pfam" id="PF02151">
    <property type="entry name" value="UVR"/>
    <property type="match status" value="1"/>
</dbReference>
<dbReference type="PROSITE" id="PS50151">
    <property type="entry name" value="UVR"/>
    <property type="match status" value="1"/>
</dbReference>
<protein>
    <submittedName>
        <fullName evidence="3">Excinuclease ABC subunit B</fullName>
    </submittedName>
</protein>
<dbReference type="InterPro" id="IPR036876">
    <property type="entry name" value="UVR_dom_sf"/>
</dbReference>
<evidence type="ECO:0000313" key="4">
    <source>
        <dbReference type="Proteomes" id="UP000294865"/>
    </source>
</evidence>
<dbReference type="GO" id="GO:0008270">
    <property type="term" value="F:zinc ion binding"/>
    <property type="evidence" value="ECO:0007669"/>
    <property type="project" value="TreeGrafter"/>
</dbReference>
<feature type="domain" description="UVR" evidence="2">
    <location>
        <begin position="100"/>
        <end position="135"/>
    </location>
</feature>
<dbReference type="GO" id="GO:1990169">
    <property type="term" value="P:stress response to copper ion"/>
    <property type="evidence" value="ECO:0007669"/>
    <property type="project" value="TreeGrafter"/>
</dbReference>
<gene>
    <name evidence="3" type="ORF">ETI04_09150</name>
</gene>
<evidence type="ECO:0000259" key="2">
    <source>
        <dbReference type="PROSITE" id="PS50151"/>
    </source>
</evidence>
<accession>A0A4R6C4N6</accession>
<dbReference type="GO" id="GO:1990170">
    <property type="term" value="P:stress response to cadmium ion"/>
    <property type="evidence" value="ECO:0007669"/>
    <property type="project" value="TreeGrafter"/>
</dbReference>
<dbReference type="AlphaFoldDB" id="A0A4R6C4N6"/>
<sequence>MYLQSSITIRRYRMAYEEEFSMNQLLKHLLNNGEFQTHPDKCPNCGLSLREALHIGKFGCSECYKAFSQYVPQVIERVQAGNLEHVGQQPFKSQEKIALKKRIEALEEKLQQLVEVQNFEEAVNVRDEIKVLKEGGDPHVE</sequence>
<evidence type="ECO:0000313" key="3">
    <source>
        <dbReference type="EMBL" id="TDM16434.1"/>
    </source>
</evidence>
<name>A0A4R6C4N6_9STAP</name>
<dbReference type="PIRSF" id="PIRSF015034">
    <property type="entry name" value="YacH"/>
    <property type="match status" value="1"/>
</dbReference>
<dbReference type="PANTHER" id="PTHR38430:SF1">
    <property type="entry name" value="PROTEIN-ARGININE KINASE ACTIVATOR PROTEIN"/>
    <property type="match status" value="1"/>
</dbReference>
<reference evidence="3 4" key="1">
    <citation type="submission" date="2019-01" db="EMBL/GenBank/DDBJ databases">
        <title>Draft genome sequences of Macrococcus caseolyticus, Macrococcus canis, Macrococcus bohemicus and Macrococcus goetzii.</title>
        <authorList>
            <person name="Mazhar S."/>
            <person name="Altermann E."/>
            <person name="Hill C."/>
            <person name="Mcauliffe O."/>
        </authorList>
    </citation>
    <scope>NUCLEOTIDE SEQUENCE [LARGE SCALE GENOMIC DNA]</scope>
    <source>
        <strain evidence="3 4">DPC7162</strain>
    </source>
</reference>
<dbReference type="InterPro" id="IPR025542">
    <property type="entry name" value="YacH"/>
</dbReference>
<dbReference type="GO" id="GO:0046870">
    <property type="term" value="F:cadmium ion binding"/>
    <property type="evidence" value="ECO:0007669"/>
    <property type="project" value="TreeGrafter"/>
</dbReference>
<dbReference type="PANTHER" id="PTHR38430">
    <property type="entry name" value="PROTEIN-ARGININE KINASE ACTIVATOR PROTEIN"/>
    <property type="match status" value="1"/>
</dbReference>
<organism evidence="3 4">
    <name type="scientific">Macrococcoides canis</name>
    <dbReference type="NCBI Taxonomy" id="1855823"/>
    <lineage>
        <taxon>Bacteria</taxon>
        <taxon>Bacillati</taxon>
        <taxon>Bacillota</taxon>
        <taxon>Bacilli</taxon>
        <taxon>Bacillales</taxon>
        <taxon>Staphylococcaceae</taxon>
        <taxon>Macrococcoides</taxon>
    </lineage>
</organism>
<proteinExistence type="predicted"/>
<dbReference type="SUPFAM" id="SSF46600">
    <property type="entry name" value="C-terminal UvrC-binding domain of UvrB"/>
    <property type="match status" value="1"/>
</dbReference>